<accession>A0A7W5DSF9</accession>
<proteinExistence type="inferred from homology"/>
<dbReference type="NCBIfam" id="TIGR02135">
    <property type="entry name" value="phoU_full"/>
    <property type="match status" value="1"/>
</dbReference>
<feature type="domain" description="PhoU" evidence="2">
    <location>
        <begin position="18"/>
        <end position="105"/>
    </location>
</feature>
<dbReference type="InterPro" id="IPR038078">
    <property type="entry name" value="PhoU-like_sf"/>
</dbReference>
<dbReference type="GO" id="GO:0030643">
    <property type="term" value="P:intracellular phosphate ion homeostasis"/>
    <property type="evidence" value="ECO:0007669"/>
    <property type="project" value="InterPro"/>
</dbReference>
<gene>
    <name evidence="3" type="ORF">FHX64_002430</name>
</gene>
<dbReference type="RefSeq" id="WP_183414003.1">
    <property type="nucleotide sequence ID" value="NZ_JACHYB010000002.1"/>
</dbReference>
<sequence length="229" mass="26244">MNTQKENALHDIREKFNDLSQLVLYQLDLLEKIINKGDPSIPDSLLEELNANEADIDLLEIQLGEEIIDTIVLQQPMASDLRQVIAINQMVSNLERIGDLVMNIVYFLPRIQNVEIYSKMSEVMGNMLMTSVSMVKRAIQSFTMNDKEDAIWTIKNDAIVDEMNRKLIKKTITRSNLPEETQQLLFAFINLNNIISNIERVGDHATNIAESSIYALEGKDLRHKKLENE</sequence>
<dbReference type="Pfam" id="PF01895">
    <property type="entry name" value="PhoU"/>
    <property type="match status" value="2"/>
</dbReference>
<keyword evidence="4" id="KW-1185">Reference proteome</keyword>
<dbReference type="SUPFAM" id="SSF109755">
    <property type="entry name" value="PhoU-like"/>
    <property type="match status" value="1"/>
</dbReference>
<evidence type="ECO:0000259" key="2">
    <source>
        <dbReference type="Pfam" id="PF01895"/>
    </source>
</evidence>
<dbReference type="EMBL" id="JACHYB010000002">
    <property type="protein sequence ID" value="MBB3188232.1"/>
    <property type="molecule type" value="Genomic_DNA"/>
</dbReference>
<dbReference type="InterPro" id="IPR028366">
    <property type="entry name" value="PhoU"/>
</dbReference>
<dbReference type="InterPro" id="IPR026022">
    <property type="entry name" value="PhoU_dom"/>
</dbReference>
<dbReference type="PANTHER" id="PTHR42930:SF3">
    <property type="entry name" value="PHOSPHATE-SPECIFIC TRANSPORT SYSTEM ACCESSORY PROTEIN PHOU"/>
    <property type="match status" value="1"/>
</dbReference>
<evidence type="ECO:0000313" key="4">
    <source>
        <dbReference type="Proteomes" id="UP000544222"/>
    </source>
</evidence>
<dbReference type="AlphaFoldDB" id="A0A7W5DSF9"/>
<protein>
    <submittedName>
        <fullName evidence="3">Phosphate transport system protein</fullName>
    </submittedName>
</protein>
<feature type="domain" description="PhoU" evidence="2">
    <location>
        <begin position="127"/>
        <end position="211"/>
    </location>
</feature>
<name>A0A7W5DSF9_9PORP</name>
<dbReference type="Gene3D" id="1.20.58.220">
    <property type="entry name" value="Phosphate transport system protein phou homolog 2, domain 2"/>
    <property type="match status" value="1"/>
</dbReference>
<evidence type="ECO:0000313" key="3">
    <source>
        <dbReference type="EMBL" id="MBB3188232.1"/>
    </source>
</evidence>
<evidence type="ECO:0000256" key="1">
    <source>
        <dbReference type="ARBA" id="ARBA00008107"/>
    </source>
</evidence>
<dbReference type="PANTHER" id="PTHR42930">
    <property type="entry name" value="PHOSPHATE-SPECIFIC TRANSPORT SYSTEM ACCESSORY PROTEIN PHOU"/>
    <property type="match status" value="1"/>
</dbReference>
<dbReference type="GO" id="GO:0045936">
    <property type="term" value="P:negative regulation of phosphate metabolic process"/>
    <property type="evidence" value="ECO:0007669"/>
    <property type="project" value="InterPro"/>
</dbReference>
<comment type="caution">
    <text evidence="3">The sequence shown here is derived from an EMBL/GenBank/DDBJ whole genome shotgun (WGS) entry which is preliminary data.</text>
</comment>
<dbReference type="Proteomes" id="UP000544222">
    <property type="component" value="Unassembled WGS sequence"/>
</dbReference>
<reference evidence="3 4" key="1">
    <citation type="submission" date="2020-08" db="EMBL/GenBank/DDBJ databases">
        <title>Genomic Encyclopedia of Type Strains, Phase IV (KMG-IV): sequencing the most valuable type-strain genomes for metagenomic binning, comparative biology and taxonomic classification.</title>
        <authorList>
            <person name="Goeker M."/>
        </authorList>
    </citation>
    <scope>NUCLEOTIDE SEQUENCE [LARGE SCALE GENOMIC DNA]</scope>
    <source>
        <strain evidence="3 4">DSM 27471</strain>
    </source>
</reference>
<organism evidence="3 4">
    <name type="scientific">Microbacter margulisiae</name>
    <dbReference type="NCBI Taxonomy" id="1350067"/>
    <lineage>
        <taxon>Bacteria</taxon>
        <taxon>Pseudomonadati</taxon>
        <taxon>Bacteroidota</taxon>
        <taxon>Bacteroidia</taxon>
        <taxon>Bacteroidales</taxon>
        <taxon>Porphyromonadaceae</taxon>
        <taxon>Microbacter</taxon>
    </lineage>
</organism>
<comment type="similarity">
    <text evidence="1">Belongs to the PhoU family.</text>
</comment>